<reference evidence="2 3" key="1">
    <citation type="submission" date="2024-04" db="EMBL/GenBank/DDBJ databases">
        <title>Novel genus in family Flammeovirgaceae.</title>
        <authorList>
            <person name="Nguyen T.H."/>
            <person name="Vuong T.Q."/>
            <person name="Le H."/>
            <person name="Kim S.-G."/>
        </authorList>
    </citation>
    <scope>NUCLEOTIDE SEQUENCE [LARGE SCALE GENOMIC DNA]</scope>
    <source>
        <strain evidence="2 3">JCM 23209</strain>
    </source>
</reference>
<sequence length="173" mass="20160">MEKIAVNRNVEMHLSLSRADLWLFICLSTYFIMNGAQLWETVIMTPAWTAAPPASLVFFQAPYGLDFKVFWIVVHSCHEVIFLLALVFNWKIRARRLPLLILFVVHVAIRVWTLAYFVPTIIEFQHLPFSNAIDPELVVKAAQWRHLNYLRVGLFFIVNLLFIPVFSLQSTQQ</sequence>
<accession>A0AAW9SAF8</accession>
<keyword evidence="3" id="KW-1185">Reference proteome</keyword>
<feature type="transmembrane region" description="Helical" evidence="1">
    <location>
        <begin position="69"/>
        <end position="90"/>
    </location>
</feature>
<dbReference type="RefSeq" id="WP_346822748.1">
    <property type="nucleotide sequence ID" value="NZ_JBDKWZ010000011.1"/>
</dbReference>
<gene>
    <name evidence="2" type="ORF">AAG747_18735</name>
</gene>
<protein>
    <submittedName>
        <fullName evidence="2">Transposase</fullName>
    </submittedName>
</protein>
<feature type="transmembrane region" description="Helical" evidence="1">
    <location>
        <begin position="149"/>
        <end position="168"/>
    </location>
</feature>
<keyword evidence="1" id="KW-0472">Membrane</keyword>
<comment type="caution">
    <text evidence="2">The sequence shown here is derived from an EMBL/GenBank/DDBJ whole genome shotgun (WGS) entry which is preliminary data.</text>
</comment>
<keyword evidence="1" id="KW-1133">Transmembrane helix</keyword>
<evidence type="ECO:0000313" key="2">
    <source>
        <dbReference type="EMBL" id="MEN7549969.1"/>
    </source>
</evidence>
<feature type="transmembrane region" description="Helical" evidence="1">
    <location>
        <begin position="21"/>
        <end position="39"/>
    </location>
</feature>
<evidence type="ECO:0000256" key="1">
    <source>
        <dbReference type="SAM" id="Phobius"/>
    </source>
</evidence>
<dbReference type="EMBL" id="JBDKWZ010000011">
    <property type="protein sequence ID" value="MEN7549969.1"/>
    <property type="molecule type" value="Genomic_DNA"/>
</dbReference>
<name>A0AAW9SAF8_9BACT</name>
<feature type="transmembrane region" description="Helical" evidence="1">
    <location>
        <begin position="97"/>
        <end position="118"/>
    </location>
</feature>
<dbReference type="Proteomes" id="UP001403385">
    <property type="component" value="Unassembled WGS sequence"/>
</dbReference>
<dbReference type="AlphaFoldDB" id="A0AAW9SAF8"/>
<organism evidence="2 3">
    <name type="scientific">Rapidithrix thailandica</name>
    <dbReference type="NCBI Taxonomy" id="413964"/>
    <lineage>
        <taxon>Bacteria</taxon>
        <taxon>Pseudomonadati</taxon>
        <taxon>Bacteroidota</taxon>
        <taxon>Cytophagia</taxon>
        <taxon>Cytophagales</taxon>
        <taxon>Flammeovirgaceae</taxon>
        <taxon>Rapidithrix</taxon>
    </lineage>
</organism>
<keyword evidence="1" id="KW-0812">Transmembrane</keyword>
<evidence type="ECO:0000313" key="3">
    <source>
        <dbReference type="Proteomes" id="UP001403385"/>
    </source>
</evidence>
<proteinExistence type="predicted"/>